<reference evidence="8 9" key="1">
    <citation type="submission" date="2019-08" db="EMBL/GenBank/DDBJ databases">
        <title>Bacterial whole genome sequence for Glaciihabitans sp. CHu50b-6-2.</title>
        <authorList>
            <person name="Jin L."/>
        </authorList>
    </citation>
    <scope>NUCLEOTIDE SEQUENCE [LARGE SCALE GENOMIC DNA]</scope>
    <source>
        <strain evidence="8 9">CHu50b-6-2</strain>
    </source>
</reference>
<dbReference type="InterPro" id="IPR006076">
    <property type="entry name" value="FAD-dep_OxRdtase"/>
</dbReference>
<name>A0A5C8UPY8_9MICO</name>
<evidence type="ECO:0000259" key="7">
    <source>
        <dbReference type="Pfam" id="PF01266"/>
    </source>
</evidence>
<dbReference type="Proteomes" id="UP000321379">
    <property type="component" value="Unassembled WGS sequence"/>
</dbReference>
<keyword evidence="9" id="KW-1185">Reference proteome</keyword>
<evidence type="ECO:0000256" key="5">
    <source>
        <dbReference type="ARBA" id="ARBA00037941"/>
    </source>
</evidence>
<gene>
    <name evidence="8" type="primary">lhgO</name>
    <name evidence="8" type="ORF">FVP33_10030</name>
</gene>
<feature type="domain" description="FAD dependent oxidoreductase" evidence="7">
    <location>
        <begin position="48"/>
        <end position="435"/>
    </location>
</feature>
<dbReference type="AlphaFoldDB" id="A0A5C8UPY8"/>
<evidence type="ECO:0000256" key="4">
    <source>
        <dbReference type="ARBA" id="ARBA00023002"/>
    </source>
</evidence>
<dbReference type="PANTHER" id="PTHR43104:SF2">
    <property type="entry name" value="L-2-HYDROXYGLUTARATE DEHYDROGENASE, MITOCHONDRIAL"/>
    <property type="match status" value="1"/>
</dbReference>
<comment type="cofactor">
    <cofactor evidence="1">
        <name>FAD</name>
        <dbReference type="ChEBI" id="CHEBI:57692"/>
    </cofactor>
</comment>
<accession>A0A5C8UPY8</accession>
<organism evidence="8 9">
    <name type="scientific">Lacisediminihabitans profunda</name>
    <dbReference type="NCBI Taxonomy" id="2594790"/>
    <lineage>
        <taxon>Bacteria</taxon>
        <taxon>Bacillati</taxon>
        <taxon>Actinomycetota</taxon>
        <taxon>Actinomycetes</taxon>
        <taxon>Micrococcales</taxon>
        <taxon>Microbacteriaceae</taxon>
        <taxon>Lacisediminihabitans</taxon>
    </lineage>
</organism>
<evidence type="ECO:0000256" key="3">
    <source>
        <dbReference type="ARBA" id="ARBA00022827"/>
    </source>
</evidence>
<dbReference type="Gene3D" id="3.50.50.60">
    <property type="entry name" value="FAD/NAD(P)-binding domain"/>
    <property type="match status" value="1"/>
</dbReference>
<comment type="similarity">
    <text evidence="5">Belongs to the L2HGDH family.</text>
</comment>
<dbReference type="EMBL" id="VRMG01000007">
    <property type="protein sequence ID" value="TXN30492.1"/>
    <property type="molecule type" value="Genomic_DNA"/>
</dbReference>
<dbReference type="GO" id="GO:0005737">
    <property type="term" value="C:cytoplasm"/>
    <property type="evidence" value="ECO:0007669"/>
    <property type="project" value="TreeGrafter"/>
</dbReference>
<dbReference type="Gene3D" id="3.30.9.10">
    <property type="entry name" value="D-Amino Acid Oxidase, subunit A, domain 2"/>
    <property type="match status" value="1"/>
</dbReference>
<dbReference type="NCBIfam" id="NF008726">
    <property type="entry name" value="PRK11728.1"/>
    <property type="match status" value="1"/>
</dbReference>
<dbReference type="SUPFAM" id="SSF51905">
    <property type="entry name" value="FAD/NAD(P)-binding domain"/>
    <property type="match status" value="1"/>
</dbReference>
<protein>
    <submittedName>
        <fullName evidence="8">L-2-hydroxyglutarate oxidase</fullName>
        <ecNumber evidence="8">1.1.3.-</ecNumber>
    </submittedName>
</protein>
<feature type="region of interest" description="Disordered" evidence="6">
    <location>
        <begin position="22"/>
        <end position="41"/>
    </location>
</feature>
<keyword evidence="4 8" id="KW-0560">Oxidoreductase</keyword>
<sequence length="444" mass="47895">MGIRYPQPAISCENLNHELRHPKRGASDRDEAFVNDNATQPEPSERVDVVVVGGGIIGLATAWQMLTRQPGLQLVVVDAEPTIAAHQTSHNSGVVHAGIYYAPGSLKASLCSRGRGLLKEFCAEHGIPIEYNGKLVVAKSESELAGLATLFDRASQNGVPGLRRVDRAELRRIEPVADGVAAIHSPDTAVVNFAEVARKLATEIQRLGGSIRTSWPVSRVRSVADGSIVDGPDGQTIQGRITIVCGGLQADRLAGDVARDVRILPFRGTWYRVTGEIADGVRGSIYPVPDPSLPFLGVHVTRRIDGEVWAGPNAFLAFSRHDYKQWAVDPRDAVSSLGYAGFWKFAVKNLPTAWTEFSHEVSARAYAASLKEYVPDVLPGNLERGPMGIRAQAMNAQGTLIDDFLVREADNVLHVLNAPSPAATSSFAIGEFLADAVDRMRTTT</sequence>
<dbReference type="PANTHER" id="PTHR43104">
    <property type="entry name" value="L-2-HYDROXYGLUTARATE DEHYDROGENASE, MITOCHONDRIAL"/>
    <property type="match status" value="1"/>
</dbReference>
<dbReference type="EC" id="1.1.3.-" evidence="8"/>
<evidence type="ECO:0000256" key="2">
    <source>
        <dbReference type="ARBA" id="ARBA00022630"/>
    </source>
</evidence>
<dbReference type="Pfam" id="PF01266">
    <property type="entry name" value="DAO"/>
    <property type="match status" value="1"/>
</dbReference>
<evidence type="ECO:0000313" key="9">
    <source>
        <dbReference type="Proteomes" id="UP000321379"/>
    </source>
</evidence>
<evidence type="ECO:0000256" key="1">
    <source>
        <dbReference type="ARBA" id="ARBA00001974"/>
    </source>
</evidence>
<feature type="compositionally biased region" description="Basic and acidic residues" evidence="6">
    <location>
        <begin position="22"/>
        <end position="32"/>
    </location>
</feature>
<proteinExistence type="inferred from homology"/>
<evidence type="ECO:0000256" key="6">
    <source>
        <dbReference type="SAM" id="MobiDB-lite"/>
    </source>
</evidence>
<keyword evidence="2" id="KW-0285">Flavoprotein</keyword>
<evidence type="ECO:0000313" key="8">
    <source>
        <dbReference type="EMBL" id="TXN30492.1"/>
    </source>
</evidence>
<dbReference type="InterPro" id="IPR036188">
    <property type="entry name" value="FAD/NAD-bd_sf"/>
</dbReference>
<comment type="caution">
    <text evidence="8">The sequence shown here is derived from an EMBL/GenBank/DDBJ whole genome shotgun (WGS) entry which is preliminary data.</text>
</comment>
<dbReference type="GO" id="GO:0047545">
    <property type="term" value="F:(S)-2-hydroxyglutarate dehydrogenase activity"/>
    <property type="evidence" value="ECO:0007669"/>
    <property type="project" value="TreeGrafter"/>
</dbReference>
<keyword evidence="3" id="KW-0274">FAD</keyword>